<sequence>MKVTGHIAEPITTQSLKEAPKEAIEQAARYTHMKSVDLVNKLPKVNIDPYSTAGIVTGATVESGKKIAIGEAKDVAVDHAKGYVEKKTGWKL</sequence>
<comment type="caution">
    <text evidence="1">The sequence shown here is derived from an EMBL/GenBank/DDBJ whole genome shotgun (WGS) entry which is preliminary data.</text>
</comment>
<protein>
    <submittedName>
        <fullName evidence="1">Uncharacterized protein</fullName>
    </submittedName>
</protein>
<dbReference type="EMBL" id="PDJK01000002">
    <property type="protein sequence ID" value="PFG48258.1"/>
    <property type="molecule type" value="Genomic_DNA"/>
</dbReference>
<keyword evidence="2" id="KW-1185">Reference proteome</keyword>
<organism evidence="1 2">
    <name type="scientific">Amycolatopsis sulphurea</name>
    <dbReference type="NCBI Taxonomy" id="76022"/>
    <lineage>
        <taxon>Bacteria</taxon>
        <taxon>Bacillati</taxon>
        <taxon>Actinomycetota</taxon>
        <taxon>Actinomycetes</taxon>
        <taxon>Pseudonocardiales</taxon>
        <taxon>Pseudonocardiaceae</taxon>
        <taxon>Amycolatopsis</taxon>
    </lineage>
</organism>
<dbReference type="AlphaFoldDB" id="A0A2A9FAS1"/>
<gene>
    <name evidence="1" type="ORF">ATK36_3337</name>
</gene>
<reference evidence="1 2" key="1">
    <citation type="submission" date="2017-10" db="EMBL/GenBank/DDBJ databases">
        <title>Sequencing the genomes of 1000 actinobacteria strains.</title>
        <authorList>
            <person name="Klenk H.-P."/>
        </authorList>
    </citation>
    <scope>NUCLEOTIDE SEQUENCE [LARGE SCALE GENOMIC DNA]</scope>
    <source>
        <strain evidence="1 2">DSM 46092</strain>
    </source>
</reference>
<evidence type="ECO:0000313" key="1">
    <source>
        <dbReference type="EMBL" id="PFG48258.1"/>
    </source>
</evidence>
<evidence type="ECO:0000313" key="2">
    <source>
        <dbReference type="Proteomes" id="UP000243542"/>
    </source>
</evidence>
<accession>A0A2A9FAS1</accession>
<dbReference type="Proteomes" id="UP000243542">
    <property type="component" value="Unassembled WGS sequence"/>
</dbReference>
<proteinExistence type="predicted"/>
<name>A0A2A9FAS1_9PSEU</name>